<gene>
    <name evidence="2" type="ORF">CPSG_06751</name>
</gene>
<feature type="region of interest" description="Disordered" evidence="1">
    <location>
        <begin position="38"/>
        <end position="63"/>
    </location>
</feature>
<dbReference type="HOGENOM" id="CLU_2885621_0_0_1"/>
<dbReference type="AlphaFoldDB" id="E9DA61"/>
<evidence type="ECO:0000256" key="1">
    <source>
        <dbReference type="SAM" id="MobiDB-lite"/>
    </source>
</evidence>
<keyword evidence="3" id="KW-1185">Reference proteome</keyword>
<organism evidence="3">
    <name type="scientific">Coccidioides posadasii (strain RMSCC 757 / Silveira)</name>
    <name type="common">Valley fever fungus</name>
    <dbReference type="NCBI Taxonomy" id="443226"/>
    <lineage>
        <taxon>Eukaryota</taxon>
        <taxon>Fungi</taxon>
        <taxon>Dikarya</taxon>
        <taxon>Ascomycota</taxon>
        <taxon>Pezizomycotina</taxon>
        <taxon>Eurotiomycetes</taxon>
        <taxon>Eurotiomycetidae</taxon>
        <taxon>Onygenales</taxon>
        <taxon>Onygenaceae</taxon>
        <taxon>Coccidioides</taxon>
    </lineage>
</organism>
<dbReference type="VEuPathDB" id="FungiDB:CPSG_06751"/>
<name>E9DA61_COCPS</name>
<protein>
    <submittedName>
        <fullName evidence="2">Predicted protein</fullName>
    </submittedName>
</protein>
<proteinExistence type="predicted"/>
<sequence length="63" mass="6388">MYIIRIGPDPATKLSPGSREFAVGSQHAQKAKWNGLVPGARPGINPPPHAGGFSGNAGIPVGS</sequence>
<reference evidence="3" key="2">
    <citation type="submission" date="2010-03" db="EMBL/GenBank/DDBJ databases">
        <title>The genome sequence of Coccidioides posadasii strain Silveira.</title>
        <authorList>
            <consortium name="The Broad Institute Genome Sequencing Center for Infectious Disease"/>
            <person name="Neafsey D."/>
            <person name="Orbach M."/>
            <person name="Henn M.R."/>
            <person name="Cole G.T."/>
            <person name="Galgiani J."/>
            <person name="Gardner M.J."/>
            <person name="Kirkland T.N."/>
            <person name="Taylor J.W."/>
            <person name="Young S.K."/>
            <person name="Zeng Q."/>
            <person name="Koehrsen M."/>
            <person name="Alvarado L."/>
            <person name="Berlin A."/>
            <person name="Borenstein D."/>
            <person name="Chapman S.B."/>
            <person name="Chen Z."/>
            <person name="Engels R."/>
            <person name="Freedman E."/>
            <person name="Gellesch M."/>
            <person name="Goldberg J."/>
            <person name="Griggs A."/>
            <person name="Gujja S."/>
            <person name="Heilman E."/>
            <person name="Heiman D."/>
            <person name="Howarth C."/>
            <person name="Jen D."/>
            <person name="Larson L."/>
            <person name="Mehta T."/>
            <person name="Neiman D."/>
            <person name="Park D."/>
            <person name="Pearson M."/>
            <person name="Richards J."/>
            <person name="Roberts A."/>
            <person name="Saif S."/>
            <person name="Shea T."/>
            <person name="Shenoy N."/>
            <person name="Sisk P."/>
            <person name="Stolte C."/>
            <person name="Sykes S."/>
            <person name="Walk T."/>
            <person name="White J."/>
            <person name="Yandava C."/>
            <person name="Haas B."/>
            <person name="Nusbaum C."/>
            <person name="Birren B."/>
        </authorList>
    </citation>
    <scope>NUCLEOTIDE SEQUENCE [LARGE SCALE GENOMIC DNA]</scope>
    <source>
        <strain evidence="3">RMSCC 757 / Silveira</strain>
    </source>
</reference>
<evidence type="ECO:0000313" key="2">
    <source>
        <dbReference type="EMBL" id="EFW16792.1"/>
    </source>
</evidence>
<accession>E9DA61</accession>
<dbReference type="EMBL" id="GL636496">
    <property type="protein sequence ID" value="EFW16792.1"/>
    <property type="molecule type" value="Genomic_DNA"/>
</dbReference>
<dbReference type="Proteomes" id="UP000002497">
    <property type="component" value="Unassembled WGS sequence"/>
</dbReference>
<evidence type="ECO:0000313" key="3">
    <source>
        <dbReference type="Proteomes" id="UP000002497"/>
    </source>
</evidence>
<reference evidence="3" key="1">
    <citation type="journal article" date="2010" name="Genome Res.">
        <title>Population genomic sequencing of Coccidioides fungi reveals recent hybridization and transposon control.</title>
        <authorList>
            <person name="Neafsey D.E."/>
            <person name="Barker B.M."/>
            <person name="Sharpton T.J."/>
            <person name="Stajich J.E."/>
            <person name="Park D.J."/>
            <person name="Whiston E."/>
            <person name="Hung C.-Y."/>
            <person name="McMahan C."/>
            <person name="White J."/>
            <person name="Sykes S."/>
            <person name="Heiman D."/>
            <person name="Young S."/>
            <person name="Zeng Q."/>
            <person name="Abouelleil A."/>
            <person name="Aftuck L."/>
            <person name="Bessette D."/>
            <person name="Brown A."/>
            <person name="FitzGerald M."/>
            <person name="Lui A."/>
            <person name="Macdonald J.P."/>
            <person name="Priest M."/>
            <person name="Orbach M.J."/>
            <person name="Galgiani J.N."/>
            <person name="Kirkland T.N."/>
            <person name="Cole G.T."/>
            <person name="Birren B.W."/>
            <person name="Henn M.R."/>
            <person name="Taylor J.W."/>
            <person name="Rounsley S.D."/>
        </authorList>
    </citation>
    <scope>NUCLEOTIDE SEQUENCE [LARGE SCALE GENOMIC DNA]</scope>
    <source>
        <strain evidence="3">RMSCC 757 / Silveira</strain>
    </source>
</reference>